<name>A0AAP0LCB1_9MAGN</name>
<sequence length="77" mass="9167">MLIEIEVTVLKKKLYFREGENLPYLCSWLEGEVDRERVSKEGKKRTTSRQQTIERGLGRQSLVIDCCRRNIKLKIKR</sequence>
<keyword evidence="2" id="KW-1185">Reference proteome</keyword>
<evidence type="ECO:0000313" key="2">
    <source>
        <dbReference type="Proteomes" id="UP001420932"/>
    </source>
</evidence>
<dbReference type="Proteomes" id="UP001420932">
    <property type="component" value="Unassembled WGS sequence"/>
</dbReference>
<proteinExistence type="predicted"/>
<comment type="caution">
    <text evidence="1">The sequence shown here is derived from an EMBL/GenBank/DDBJ whole genome shotgun (WGS) entry which is preliminary data.</text>
</comment>
<accession>A0AAP0LCB1</accession>
<evidence type="ECO:0000313" key="1">
    <source>
        <dbReference type="EMBL" id="KAK9168522.1"/>
    </source>
</evidence>
<protein>
    <submittedName>
        <fullName evidence="1">Uncharacterized protein</fullName>
    </submittedName>
</protein>
<reference evidence="1 2" key="1">
    <citation type="submission" date="2024-01" db="EMBL/GenBank/DDBJ databases">
        <title>Genome assemblies of Stephania.</title>
        <authorList>
            <person name="Yang L."/>
        </authorList>
    </citation>
    <scope>NUCLEOTIDE SEQUENCE [LARGE SCALE GENOMIC DNA]</scope>
    <source>
        <strain evidence="1">YNDBR</strain>
        <tissue evidence="1">Leaf</tissue>
    </source>
</reference>
<gene>
    <name evidence="1" type="ORF">Syun_000662</name>
</gene>
<organism evidence="1 2">
    <name type="scientific">Stephania yunnanensis</name>
    <dbReference type="NCBI Taxonomy" id="152371"/>
    <lineage>
        <taxon>Eukaryota</taxon>
        <taxon>Viridiplantae</taxon>
        <taxon>Streptophyta</taxon>
        <taxon>Embryophyta</taxon>
        <taxon>Tracheophyta</taxon>
        <taxon>Spermatophyta</taxon>
        <taxon>Magnoliopsida</taxon>
        <taxon>Ranunculales</taxon>
        <taxon>Menispermaceae</taxon>
        <taxon>Menispermoideae</taxon>
        <taxon>Cissampelideae</taxon>
        <taxon>Stephania</taxon>
    </lineage>
</organism>
<dbReference type="AlphaFoldDB" id="A0AAP0LCB1"/>
<dbReference type="EMBL" id="JBBNAF010000001">
    <property type="protein sequence ID" value="KAK9168522.1"/>
    <property type="molecule type" value="Genomic_DNA"/>
</dbReference>